<dbReference type="Proteomes" id="UP000008210">
    <property type="component" value="Chromosome 2"/>
</dbReference>
<dbReference type="EMBL" id="AM260480">
    <property type="protein sequence ID" value="CAJ95779.1"/>
    <property type="molecule type" value="Genomic_DNA"/>
</dbReference>
<dbReference type="EMBL" id="CP039288">
    <property type="protein sequence ID" value="QCC03667.1"/>
    <property type="molecule type" value="Genomic_DNA"/>
</dbReference>
<dbReference type="Pfam" id="PF07287">
    <property type="entry name" value="AtuA"/>
    <property type="match status" value="1"/>
</dbReference>
<dbReference type="PANTHER" id="PTHR47708:SF2">
    <property type="entry name" value="SI:CH73-132F6.5"/>
    <property type="match status" value="1"/>
</dbReference>
<dbReference type="PANTHER" id="PTHR47708">
    <property type="match status" value="1"/>
</dbReference>
<dbReference type="AlphaFoldDB" id="Q0K2J5"/>
<evidence type="ECO:0000259" key="1">
    <source>
        <dbReference type="Pfam" id="PF07287"/>
    </source>
</evidence>
<evidence type="ECO:0000313" key="5">
    <source>
        <dbReference type="Proteomes" id="UP000008210"/>
    </source>
</evidence>
<reference evidence="3 5" key="1">
    <citation type="journal article" date="2006" name="Nat. Biotechnol.">
        <title>Genome sequence of the bioplastic-producing 'Knallgas' bacterium Ralstonia eutropha H16.</title>
        <authorList>
            <person name="Pohlmann A."/>
            <person name="Fricke W.F."/>
            <person name="Reinecke F."/>
            <person name="Kusian B."/>
            <person name="Liesegang H."/>
            <person name="Cramm R."/>
            <person name="Eitinger T."/>
            <person name="Ewering C."/>
            <person name="Potter M."/>
            <person name="Schwartz E."/>
            <person name="Strittmatter A."/>
            <person name="Voss I."/>
            <person name="Gottschalk G."/>
            <person name="Steinbuechel A."/>
            <person name="Friedrich B."/>
            <person name="Bowien B."/>
        </authorList>
    </citation>
    <scope>NUCLEOTIDE SEQUENCE [LARGE SCALE GENOMIC DNA]</scope>
    <source>
        <strain evidence="5">ATCC 17699 / DSM 428 / KCTC 22496 / NCIMB 10442 / H16 / Stanier 337</strain>
        <strain evidence="3">H16</strain>
    </source>
</reference>
<gene>
    <name evidence="3" type="ordered locus">H16_B0988</name>
    <name evidence="4" type="ORF">E6A55_24170</name>
</gene>
<evidence type="ECO:0000313" key="3">
    <source>
        <dbReference type="EMBL" id="CAJ95779.1"/>
    </source>
</evidence>
<dbReference type="InterPro" id="IPR010839">
    <property type="entry name" value="AtuA_N"/>
</dbReference>
<protein>
    <submittedName>
        <fullName evidence="4">DUF1446 domain-containing protein</fullName>
    </submittedName>
</protein>
<dbReference type="STRING" id="381666.H16_B0988"/>
<dbReference type="eggNOG" id="COG3185">
    <property type="taxonomic scope" value="Bacteria"/>
</dbReference>
<dbReference type="KEGG" id="reh:H16_B0988"/>
<dbReference type="RefSeq" id="WP_011616937.1">
    <property type="nucleotide sequence ID" value="NC_008314.1"/>
</dbReference>
<feature type="domain" description="Acyclic terpene utilisation N-terminal" evidence="1">
    <location>
        <begin position="6"/>
        <end position="448"/>
    </location>
</feature>
<feature type="domain" description="AtuA-like ferredoxin-fold" evidence="2">
    <location>
        <begin position="487"/>
        <end position="585"/>
    </location>
</feature>
<dbReference type="Pfam" id="PF23544">
    <property type="entry name" value="AtuA_ferredoxin"/>
    <property type="match status" value="1"/>
</dbReference>
<evidence type="ECO:0000259" key="2">
    <source>
        <dbReference type="Pfam" id="PF23544"/>
    </source>
</evidence>
<accession>Q0K2J5</accession>
<proteinExistence type="predicted"/>
<sequence>MHDKTVRIGGACGFWGDSSVGAPQLVRHGGIDYLVFDYLAELTMSVLAAARLRKPELGYATDFVTVTMKTLLREIVECNIRVVSNAGGINPQGCAQALAAIAAEQGIAVRIAVVEGDDVMPLVASLREAGITDMQKGLPLPDKLVSANAYLGALPVCKALDQGAQIVITGRCVDSAVTLGVLMHEFGWQAHDYDRLAQGSLAGHIIECGCQATGGLHTDWEQVPDWPNIGYPVVECRADGSFLVGKPPATGGLVTTATVGEQVLYEIGDPSAYLLPDVTCDFTQVALRQAGPDLVEVRGARGRAPGNCYKVSATYMEGFRCNAQLTIVGIDAAAKAERTAEAILARTRRLFAENGWGDYTRTRVEVLGAESCFGPHAAARHTREAIMRLAVTHPEKAALELFAREIAAAGTSWSPGTTGSGGGRASPSPSIRQYAFLLDKGALSPTVVMDGVWTAVSIPAGHAATDAAAPAAAQAAAIPAGGDSIEVPLVRLAYGRSGDKGDISNIGLIARRPEYLPLLRAEVTAARVADWLGHLVLGPVSRYDLPGFDAMNFVCESALDGGGMASLRNDPLGKGMAQILLTMPVRVPRSLLS</sequence>
<evidence type="ECO:0000313" key="4">
    <source>
        <dbReference type="EMBL" id="QCC03667.1"/>
    </source>
</evidence>
<dbReference type="OrthoDB" id="9763456at2"/>
<dbReference type="HOGENOM" id="CLU_012617_1_0_4"/>
<name>Q0K2J5_CUPNH</name>
<dbReference type="InterPro" id="IPR056362">
    <property type="entry name" value="AtuA-like_ferredoxin_dom"/>
</dbReference>
<reference evidence="4 6" key="2">
    <citation type="submission" date="2019-04" db="EMBL/GenBank/DDBJ databases">
        <title>Long-read de novo sequencing of Cupriavidus necator H16.</title>
        <authorList>
            <person name="Little G.T."/>
            <person name="Ehsaan M."/>
            <person name="Arenas-Lopez C."/>
            <person name="Jawed K."/>
            <person name="Winzer K."/>
            <person name="Kovacs K."/>
            <person name="Malys N."/>
            <person name="Minton N.P."/>
        </authorList>
    </citation>
    <scope>NUCLEOTIDE SEQUENCE [LARGE SCALE GENOMIC DNA]</scope>
    <source>
        <strain evidence="4 6">H16</strain>
    </source>
</reference>
<dbReference type="Proteomes" id="UP000296079">
    <property type="component" value="Chromosome 2"/>
</dbReference>
<organism evidence="3 5">
    <name type="scientific">Cupriavidus necator (strain ATCC 17699 / DSM 428 / KCTC 22496 / NCIMB 10442 / H16 / Stanier 337)</name>
    <name type="common">Ralstonia eutropha</name>
    <dbReference type="NCBI Taxonomy" id="381666"/>
    <lineage>
        <taxon>Bacteria</taxon>
        <taxon>Pseudomonadati</taxon>
        <taxon>Pseudomonadota</taxon>
        <taxon>Betaproteobacteria</taxon>
        <taxon>Burkholderiales</taxon>
        <taxon>Burkholderiaceae</taxon>
        <taxon>Cupriavidus</taxon>
    </lineage>
</organism>
<evidence type="ECO:0000313" key="6">
    <source>
        <dbReference type="Proteomes" id="UP000296079"/>
    </source>
</evidence>
<keyword evidence="5" id="KW-1185">Reference proteome</keyword>